<dbReference type="GO" id="GO:0004497">
    <property type="term" value="F:monooxygenase activity"/>
    <property type="evidence" value="ECO:0007669"/>
    <property type="project" value="UniProtKB-KW"/>
</dbReference>
<dbReference type="AlphaFoldDB" id="A0A7W7VYJ2"/>
<evidence type="ECO:0000259" key="1">
    <source>
        <dbReference type="Pfam" id="PF03992"/>
    </source>
</evidence>
<evidence type="ECO:0000313" key="2">
    <source>
        <dbReference type="EMBL" id="MBB4927103.1"/>
    </source>
</evidence>
<keyword evidence="2" id="KW-0560">Oxidoreductase</keyword>
<feature type="domain" description="ABM" evidence="1">
    <location>
        <begin position="1"/>
        <end position="67"/>
    </location>
</feature>
<name>A0A7W7VYJ2_KITKI</name>
<organism evidence="2 3">
    <name type="scientific">Kitasatospora kifunensis</name>
    <name type="common">Streptomyces kifunensis</name>
    <dbReference type="NCBI Taxonomy" id="58351"/>
    <lineage>
        <taxon>Bacteria</taxon>
        <taxon>Bacillati</taxon>
        <taxon>Actinomycetota</taxon>
        <taxon>Actinomycetes</taxon>
        <taxon>Kitasatosporales</taxon>
        <taxon>Streptomycetaceae</taxon>
        <taxon>Kitasatospora</taxon>
    </lineage>
</organism>
<accession>A0A7W7VYJ2</accession>
<keyword evidence="3" id="KW-1185">Reference proteome</keyword>
<gene>
    <name evidence="2" type="ORF">FHR34_006096</name>
</gene>
<dbReference type="EMBL" id="JACHJV010000001">
    <property type="protein sequence ID" value="MBB4927103.1"/>
    <property type="molecule type" value="Genomic_DNA"/>
</dbReference>
<comment type="caution">
    <text evidence="2">The sequence shown here is derived from an EMBL/GenBank/DDBJ whole genome shotgun (WGS) entry which is preliminary data.</text>
</comment>
<dbReference type="SUPFAM" id="SSF54909">
    <property type="entry name" value="Dimeric alpha+beta barrel"/>
    <property type="match status" value="1"/>
</dbReference>
<dbReference type="Pfam" id="PF03992">
    <property type="entry name" value="ABM"/>
    <property type="match status" value="1"/>
</dbReference>
<proteinExistence type="predicted"/>
<sequence>MIVRIWEARVAPKLVSEFCAVVQSELLPPLVGLDGYLGGELLRSLPGGTHRVLVVTRWRDEEALRGYAGPMWAKRPVWSDDEQAYLEHPPEVAHFTLLSTA</sequence>
<dbReference type="Gene3D" id="3.30.70.100">
    <property type="match status" value="1"/>
</dbReference>
<keyword evidence="2" id="KW-0503">Monooxygenase</keyword>
<dbReference type="InterPro" id="IPR011008">
    <property type="entry name" value="Dimeric_a/b-barrel"/>
</dbReference>
<dbReference type="Proteomes" id="UP000540506">
    <property type="component" value="Unassembled WGS sequence"/>
</dbReference>
<evidence type="ECO:0000313" key="3">
    <source>
        <dbReference type="Proteomes" id="UP000540506"/>
    </source>
</evidence>
<reference evidence="2 3" key="1">
    <citation type="submission" date="2020-08" db="EMBL/GenBank/DDBJ databases">
        <title>Sequencing the genomes of 1000 actinobacteria strains.</title>
        <authorList>
            <person name="Klenk H.-P."/>
        </authorList>
    </citation>
    <scope>NUCLEOTIDE SEQUENCE [LARGE SCALE GENOMIC DNA]</scope>
    <source>
        <strain evidence="2 3">DSM 41654</strain>
    </source>
</reference>
<dbReference type="RefSeq" id="WP_184941055.1">
    <property type="nucleotide sequence ID" value="NZ_JACHJV010000001.1"/>
</dbReference>
<protein>
    <submittedName>
        <fullName evidence="2">Heme-degrading monooxygenase HmoA</fullName>
    </submittedName>
</protein>
<dbReference type="InterPro" id="IPR007138">
    <property type="entry name" value="ABM_dom"/>
</dbReference>